<dbReference type="Proteomes" id="UP000031036">
    <property type="component" value="Unassembled WGS sequence"/>
</dbReference>
<proteinExistence type="predicted"/>
<reference evidence="1 2" key="1">
    <citation type="submission" date="2014-11" db="EMBL/GenBank/DDBJ databases">
        <title>Genetic blueprint of the zoonotic pathogen Toxocara canis.</title>
        <authorList>
            <person name="Zhu X.-Q."/>
            <person name="Korhonen P.K."/>
            <person name="Cai H."/>
            <person name="Young N.D."/>
            <person name="Nejsum P."/>
            <person name="von Samson-Himmelstjerna G."/>
            <person name="Boag P.R."/>
            <person name="Tan P."/>
            <person name="Li Q."/>
            <person name="Min J."/>
            <person name="Yang Y."/>
            <person name="Wang X."/>
            <person name="Fang X."/>
            <person name="Hall R.S."/>
            <person name="Hofmann A."/>
            <person name="Sternberg P.W."/>
            <person name="Jex A.R."/>
            <person name="Gasser R.B."/>
        </authorList>
    </citation>
    <scope>NUCLEOTIDE SEQUENCE [LARGE SCALE GENOMIC DNA]</scope>
    <source>
        <strain evidence="1">PN_DK_2014</strain>
    </source>
</reference>
<protein>
    <submittedName>
        <fullName evidence="1">Uncharacterized protein</fullName>
    </submittedName>
</protein>
<accession>A0A0B2VXV1</accession>
<gene>
    <name evidence="1" type="ORF">Tcan_08949</name>
</gene>
<dbReference type="AlphaFoldDB" id="A0A0B2VXV1"/>
<evidence type="ECO:0000313" key="1">
    <source>
        <dbReference type="EMBL" id="KHN86508.1"/>
    </source>
</evidence>
<sequence>MKYFTGIVSSKAPVSMSFIRMAGLNEHNLLRVASTARQLRANPCVPSRPVDSSIPYLFLCGQ</sequence>
<comment type="caution">
    <text evidence="1">The sequence shown here is derived from an EMBL/GenBank/DDBJ whole genome shotgun (WGS) entry which is preliminary data.</text>
</comment>
<dbReference type="EMBL" id="JPKZ01000597">
    <property type="protein sequence ID" value="KHN86508.1"/>
    <property type="molecule type" value="Genomic_DNA"/>
</dbReference>
<keyword evidence="2" id="KW-1185">Reference proteome</keyword>
<organism evidence="1 2">
    <name type="scientific">Toxocara canis</name>
    <name type="common">Canine roundworm</name>
    <dbReference type="NCBI Taxonomy" id="6265"/>
    <lineage>
        <taxon>Eukaryota</taxon>
        <taxon>Metazoa</taxon>
        <taxon>Ecdysozoa</taxon>
        <taxon>Nematoda</taxon>
        <taxon>Chromadorea</taxon>
        <taxon>Rhabditida</taxon>
        <taxon>Spirurina</taxon>
        <taxon>Ascaridomorpha</taxon>
        <taxon>Ascaridoidea</taxon>
        <taxon>Toxocaridae</taxon>
        <taxon>Toxocara</taxon>
    </lineage>
</organism>
<name>A0A0B2VXV1_TOXCA</name>
<evidence type="ECO:0000313" key="2">
    <source>
        <dbReference type="Proteomes" id="UP000031036"/>
    </source>
</evidence>